<keyword evidence="2" id="KW-1185">Reference proteome</keyword>
<proteinExistence type="predicted"/>
<reference evidence="1 2" key="1">
    <citation type="journal article" date="2015" name="Fungal Genet. Biol.">
        <title>Evolution of novel wood decay mechanisms in Agaricales revealed by the genome sequences of Fistulina hepatica and Cylindrobasidium torrendii.</title>
        <authorList>
            <person name="Floudas D."/>
            <person name="Held B.W."/>
            <person name="Riley R."/>
            <person name="Nagy L.G."/>
            <person name="Koehler G."/>
            <person name="Ransdell A.S."/>
            <person name="Younus H."/>
            <person name="Chow J."/>
            <person name="Chiniquy J."/>
            <person name="Lipzen A."/>
            <person name="Tritt A."/>
            <person name="Sun H."/>
            <person name="Haridas S."/>
            <person name="LaButti K."/>
            <person name="Ohm R.A."/>
            <person name="Kues U."/>
            <person name="Blanchette R.A."/>
            <person name="Grigoriev I.V."/>
            <person name="Minto R.E."/>
            <person name="Hibbett D.S."/>
        </authorList>
    </citation>
    <scope>NUCLEOTIDE SEQUENCE [LARGE SCALE GENOMIC DNA]</scope>
    <source>
        <strain evidence="1 2">FP15055 ss-10</strain>
    </source>
</reference>
<accession>A0A0D7B5S7</accession>
<protein>
    <submittedName>
        <fullName evidence="1">Uncharacterized protein</fullName>
    </submittedName>
</protein>
<dbReference type="AlphaFoldDB" id="A0A0D7B5S7"/>
<evidence type="ECO:0000313" key="1">
    <source>
        <dbReference type="EMBL" id="KIY65847.1"/>
    </source>
</evidence>
<gene>
    <name evidence="1" type="ORF">CYLTODRAFT_455945</name>
</gene>
<dbReference type="EMBL" id="KN880575">
    <property type="protein sequence ID" value="KIY65847.1"/>
    <property type="molecule type" value="Genomic_DNA"/>
</dbReference>
<evidence type="ECO:0000313" key="2">
    <source>
        <dbReference type="Proteomes" id="UP000054007"/>
    </source>
</evidence>
<name>A0A0D7B5S7_9AGAR</name>
<sequence>MYPTDFSPQASTSRLRPTIHYALDATTSAMGFDLECLHGLEDSLLFNPTRAFDDMCWLAAIEDEPTGDYLDMDDDEHGVEEDYLDMEDDETMYFDINDSDSTLLPLSPRSIAPFEDKYEPSVATFGHKTPSFATTFSVVECGYESDGSDDSVYSSDGTIPVFSSPASPLESVFGDAHSRAYMQSKRPFGGFFSDKVKVLPGPPHETGTQHDPVGFLSKGMRRIPLTLRVASPMPWSRSSYF</sequence>
<organism evidence="1 2">
    <name type="scientific">Cylindrobasidium torrendii FP15055 ss-10</name>
    <dbReference type="NCBI Taxonomy" id="1314674"/>
    <lineage>
        <taxon>Eukaryota</taxon>
        <taxon>Fungi</taxon>
        <taxon>Dikarya</taxon>
        <taxon>Basidiomycota</taxon>
        <taxon>Agaricomycotina</taxon>
        <taxon>Agaricomycetes</taxon>
        <taxon>Agaricomycetidae</taxon>
        <taxon>Agaricales</taxon>
        <taxon>Marasmiineae</taxon>
        <taxon>Physalacriaceae</taxon>
        <taxon>Cylindrobasidium</taxon>
    </lineage>
</organism>
<dbReference type="OrthoDB" id="2793621at2759"/>
<dbReference type="Proteomes" id="UP000054007">
    <property type="component" value="Unassembled WGS sequence"/>
</dbReference>